<evidence type="ECO:0000256" key="2">
    <source>
        <dbReference type="ARBA" id="ARBA00023125"/>
    </source>
</evidence>
<comment type="caution">
    <text evidence="6">The sequence shown here is derived from an EMBL/GenBank/DDBJ whole genome shotgun (WGS) entry which is preliminary data.</text>
</comment>
<dbReference type="Pfam" id="PF16925">
    <property type="entry name" value="TetR_C_13"/>
    <property type="match status" value="1"/>
</dbReference>
<protein>
    <submittedName>
        <fullName evidence="6">TetR family transcriptional regulator</fullName>
    </submittedName>
</protein>
<evidence type="ECO:0000256" key="1">
    <source>
        <dbReference type="ARBA" id="ARBA00023015"/>
    </source>
</evidence>
<organism evidence="6 7">
    <name type="scientific">Flavobacterium aquatile LMG 4008 = ATCC 11947</name>
    <dbReference type="NCBI Taxonomy" id="1453498"/>
    <lineage>
        <taxon>Bacteria</taxon>
        <taxon>Pseudomonadati</taxon>
        <taxon>Bacteroidota</taxon>
        <taxon>Flavobacteriia</taxon>
        <taxon>Flavobacteriales</taxon>
        <taxon>Flavobacteriaceae</taxon>
        <taxon>Flavobacterium</taxon>
    </lineage>
</organism>
<reference evidence="6 7" key="1">
    <citation type="submission" date="2014-09" db="EMBL/GenBank/DDBJ databases">
        <title>Whole Genome Shotgun of Flavobacterium aquatile LMG 4008.</title>
        <authorList>
            <person name="Gale A.N."/>
            <person name="Pipes S.E."/>
            <person name="Newman J.D."/>
        </authorList>
    </citation>
    <scope>NUCLEOTIDE SEQUENCE [LARGE SCALE GENOMIC DNA]</scope>
    <source>
        <strain evidence="6 7">LMG 4008</strain>
    </source>
</reference>
<dbReference type="Proteomes" id="UP000029554">
    <property type="component" value="Unassembled WGS sequence"/>
</dbReference>
<dbReference type="Pfam" id="PF00440">
    <property type="entry name" value="TetR_N"/>
    <property type="match status" value="1"/>
</dbReference>
<dbReference type="OrthoDB" id="9795242at2"/>
<dbReference type="STRING" id="1453498.LG45_02090"/>
<dbReference type="EMBL" id="JRHH01000001">
    <property type="protein sequence ID" value="KGD69574.1"/>
    <property type="molecule type" value="Genomic_DNA"/>
</dbReference>
<dbReference type="InterPro" id="IPR009057">
    <property type="entry name" value="Homeodomain-like_sf"/>
</dbReference>
<dbReference type="GO" id="GO:0003677">
    <property type="term" value="F:DNA binding"/>
    <property type="evidence" value="ECO:0007669"/>
    <property type="project" value="UniProtKB-UniRule"/>
</dbReference>
<gene>
    <name evidence="6" type="ORF">LG45_02090</name>
</gene>
<evidence type="ECO:0000313" key="7">
    <source>
        <dbReference type="Proteomes" id="UP000029554"/>
    </source>
</evidence>
<dbReference type="Gene3D" id="1.10.357.10">
    <property type="entry name" value="Tetracycline Repressor, domain 2"/>
    <property type="match status" value="1"/>
</dbReference>
<evidence type="ECO:0000256" key="4">
    <source>
        <dbReference type="PROSITE-ProRule" id="PRU00335"/>
    </source>
</evidence>
<keyword evidence="3" id="KW-0804">Transcription</keyword>
<dbReference type="InterPro" id="IPR011075">
    <property type="entry name" value="TetR_C"/>
</dbReference>
<evidence type="ECO:0000313" key="6">
    <source>
        <dbReference type="EMBL" id="KGD69574.1"/>
    </source>
</evidence>
<sequence length="193" mass="22011">MARLRVFNEDDALDKAIEIFWNKGYNGTSAQDLVTYLGLSRSSLYDTFGDKHSLFIKALKRYQKKSFDDVSKVLQNSNNIKETIKEIFAQAIIESFEDKITKGCFMVNSTVELALHDDEIANVVNENRQMMEEVFLLAVKRGQELNQISSSTDPRLLSRFLFNNYSGIRVLARSVGTPQQVFEDVLKVLLSVL</sequence>
<feature type="domain" description="HTH tetR-type" evidence="5">
    <location>
        <begin position="6"/>
        <end position="66"/>
    </location>
</feature>
<dbReference type="Gene3D" id="1.10.10.60">
    <property type="entry name" value="Homeodomain-like"/>
    <property type="match status" value="1"/>
</dbReference>
<dbReference type="AlphaFoldDB" id="A0A095SYZ7"/>
<dbReference type="eggNOG" id="COG1309">
    <property type="taxonomic scope" value="Bacteria"/>
</dbReference>
<keyword evidence="2 4" id="KW-0238">DNA-binding</keyword>
<evidence type="ECO:0000256" key="3">
    <source>
        <dbReference type="ARBA" id="ARBA00023163"/>
    </source>
</evidence>
<dbReference type="InterPro" id="IPR036271">
    <property type="entry name" value="Tet_transcr_reg_TetR-rel_C_sf"/>
</dbReference>
<evidence type="ECO:0000259" key="5">
    <source>
        <dbReference type="PROSITE" id="PS50977"/>
    </source>
</evidence>
<accession>A0A095SYZ7</accession>
<keyword evidence="7" id="KW-1185">Reference proteome</keyword>
<dbReference type="RefSeq" id="WP_035123893.1">
    <property type="nucleotide sequence ID" value="NZ_JRHH01000001.1"/>
</dbReference>
<dbReference type="SUPFAM" id="SSF48498">
    <property type="entry name" value="Tetracyclin repressor-like, C-terminal domain"/>
    <property type="match status" value="1"/>
</dbReference>
<dbReference type="InterPro" id="IPR001647">
    <property type="entry name" value="HTH_TetR"/>
</dbReference>
<dbReference type="PANTHER" id="PTHR47506">
    <property type="entry name" value="TRANSCRIPTIONAL REGULATORY PROTEIN"/>
    <property type="match status" value="1"/>
</dbReference>
<feature type="DNA-binding region" description="H-T-H motif" evidence="4">
    <location>
        <begin position="29"/>
        <end position="48"/>
    </location>
</feature>
<dbReference type="SUPFAM" id="SSF46689">
    <property type="entry name" value="Homeodomain-like"/>
    <property type="match status" value="1"/>
</dbReference>
<dbReference type="PANTHER" id="PTHR47506:SF1">
    <property type="entry name" value="HTH-TYPE TRANSCRIPTIONAL REGULATOR YJDC"/>
    <property type="match status" value="1"/>
</dbReference>
<name>A0A095SYZ7_9FLAO</name>
<keyword evidence="1" id="KW-0805">Transcription regulation</keyword>
<proteinExistence type="predicted"/>
<dbReference type="PROSITE" id="PS50977">
    <property type="entry name" value="HTH_TETR_2"/>
    <property type="match status" value="1"/>
</dbReference>